<gene>
    <name evidence="6" type="ORF">AA0114_g7239</name>
</gene>
<evidence type="ECO:0000313" key="6">
    <source>
        <dbReference type="EMBL" id="RYN48425.1"/>
    </source>
</evidence>
<protein>
    <recommendedName>
        <fullName evidence="8">HAT C-terminal dimerisation domain-containing protein</fullName>
    </recommendedName>
</protein>
<keyword evidence="4" id="KW-0862">Zinc</keyword>
<evidence type="ECO:0000313" key="7">
    <source>
        <dbReference type="Proteomes" id="UP000292402"/>
    </source>
</evidence>
<proteinExistence type="predicted"/>
<sequence length="202" mass="22713">MKKVHRIDVNTGLLPEVVQEDLRWSSPFDAARVAGSNRLVSHTPWQEEQLQAALIDWVILKDISFLVATSPELRGLLTWNRSDLLKALPTLTATIAEYTRVTLEERREEIKKLVTTARSKISISVDVWTSSNHLSFLGVVGYFADAQYQQRDILLAFRNLYGDYTGAAQAAVILQVLDSFEIAPQLHCFVGDNATNNDNELI</sequence>
<dbReference type="GO" id="GO:0008270">
    <property type="term" value="F:zinc ion binding"/>
    <property type="evidence" value="ECO:0007669"/>
    <property type="project" value="UniProtKB-KW"/>
</dbReference>
<comment type="subcellular location">
    <subcellularLocation>
        <location evidence="1">Nucleus</location>
    </subcellularLocation>
</comment>
<dbReference type="Proteomes" id="UP000292402">
    <property type="component" value="Unassembled WGS sequence"/>
</dbReference>
<name>A0A4Q4MDB3_9PLEO</name>
<dbReference type="InterPro" id="IPR052035">
    <property type="entry name" value="ZnF_BED_domain_contain"/>
</dbReference>
<evidence type="ECO:0000256" key="2">
    <source>
        <dbReference type="ARBA" id="ARBA00022723"/>
    </source>
</evidence>
<dbReference type="AlphaFoldDB" id="A0A4Q4MDB3"/>
<evidence type="ECO:0000256" key="5">
    <source>
        <dbReference type="ARBA" id="ARBA00023242"/>
    </source>
</evidence>
<comment type="caution">
    <text evidence="6">The sequence shown here is derived from an EMBL/GenBank/DDBJ whole genome shotgun (WGS) entry which is preliminary data.</text>
</comment>
<dbReference type="SUPFAM" id="SSF53098">
    <property type="entry name" value="Ribonuclease H-like"/>
    <property type="match status" value="1"/>
</dbReference>
<dbReference type="EMBL" id="PDXA01000023">
    <property type="protein sequence ID" value="RYN48425.1"/>
    <property type="molecule type" value="Genomic_DNA"/>
</dbReference>
<evidence type="ECO:0008006" key="8">
    <source>
        <dbReference type="Google" id="ProtNLM"/>
    </source>
</evidence>
<dbReference type="InterPro" id="IPR012337">
    <property type="entry name" value="RNaseH-like_sf"/>
</dbReference>
<evidence type="ECO:0000256" key="1">
    <source>
        <dbReference type="ARBA" id="ARBA00004123"/>
    </source>
</evidence>
<dbReference type="GO" id="GO:0005634">
    <property type="term" value="C:nucleus"/>
    <property type="evidence" value="ECO:0007669"/>
    <property type="project" value="UniProtKB-SubCell"/>
</dbReference>
<keyword evidence="2" id="KW-0479">Metal-binding</keyword>
<evidence type="ECO:0000256" key="3">
    <source>
        <dbReference type="ARBA" id="ARBA00022771"/>
    </source>
</evidence>
<reference evidence="7" key="1">
    <citation type="journal article" date="2019" name="bioRxiv">
        <title>Genomics, evolutionary history and diagnostics of the Alternaria alternata species group including apple and Asian pear pathotypes.</title>
        <authorList>
            <person name="Armitage A.D."/>
            <person name="Cockerton H.M."/>
            <person name="Sreenivasaprasad S."/>
            <person name="Woodhall J.W."/>
            <person name="Lane C.R."/>
            <person name="Harrison R.J."/>
            <person name="Clarkson J.P."/>
        </authorList>
    </citation>
    <scope>NUCLEOTIDE SEQUENCE [LARGE SCALE GENOMIC DNA]</scope>
    <source>
        <strain evidence="7">FERA 1082</strain>
    </source>
</reference>
<dbReference type="PANTHER" id="PTHR46481">
    <property type="entry name" value="ZINC FINGER BED DOMAIN-CONTAINING PROTEIN 4"/>
    <property type="match status" value="1"/>
</dbReference>
<keyword evidence="5" id="KW-0539">Nucleus</keyword>
<dbReference type="PANTHER" id="PTHR46481:SF10">
    <property type="entry name" value="ZINC FINGER BED DOMAIN-CONTAINING PROTEIN 39"/>
    <property type="match status" value="1"/>
</dbReference>
<accession>A0A4Q4MDB3</accession>
<organism evidence="6 7">
    <name type="scientific">Alternaria tenuissima</name>
    <dbReference type="NCBI Taxonomy" id="119927"/>
    <lineage>
        <taxon>Eukaryota</taxon>
        <taxon>Fungi</taxon>
        <taxon>Dikarya</taxon>
        <taxon>Ascomycota</taxon>
        <taxon>Pezizomycotina</taxon>
        <taxon>Dothideomycetes</taxon>
        <taxon>Pleosporomycetidae</taxon>
        <taxon>Pleosporales</taxon>
        <taxon>Pleosporineae</taxon>
        <taxon>Pleosporaceae</taxon>
        <taxon>Alternaria</taxon>
        <taxon>Alternaria sect. Alternaria</taxon>
        <taxon>Alternaria alternata complex</taxon>
    </lineage>
</organism>
<keyword evidence="3" id="KW-0863">Zinc-finger</keyword>
<evidence type="ECO:0000256" key="4">
    <source>
        <dbReference type="ARBA" id="ARBA00022833"/>
    </source>
</evidence>